<dbReference type="PANTHER" id="PTHR11777:SF9">
    <property type="entry name" value="ALANINE--TRNA LIGASE, CYTOPLASMIC"/>
    <property type="match status" value="1"/>
</dbReference>
<evidence type="ECO:0000313" key="2">
    <source>
        <dbReference type="EMBL" id="GIQ64053.1"/>
    </source>
</evidence>
<keyword evidence="3" id="KW-1185">Reference proteome</keyword>
<dbReference type="PANTHER" id="PTHR11777">
    <property type="entry name" value="ALANYL-TRNA SYNTHETASE"/>
    <property type="match status" value="1"/>
</dbReference>
<dbReference type="Proteomes" id="UP000680304">
    <property type="component" value="Unassembled WGS sequence"/>
</dbReference>
<evidence type="ECO:0000313" key="3">
    <source>
        <dbReference type="Proteomes" id="UP000680304"/>
    </source>
</evidence>
<dbReference type="SUPFAM" id="SSF55681">
    <property type="entry name" value="Class II aaRS and biotin synthetases"/>
    <property type="match status" value="1"/>
</dbReference>
<dbReference type="Pfam" id="PF01411">
    <property type="entry name" value="tRNA-synt_2c"/>
    <property type="match status" value="1"/>
</dbReference>
<sequence>MKASEIRSKWLEFFASKGHAIEPSASLVPNNDPSLLWINAGMAPLKVYFDGREIPANPRIANSQNAFARTISKM</sequence>
<dbReference type="InterPro" id="IPR018164">
    <property type="entry name" value="Ala-tRNA-synth_IIc_N"/>
</dbReference>
<accession>A0ABQ4N7Y4</accession>
<dbReference type="EMBL" id="BOVJ01000079">
    <property type="protein sequence ID" value="GIQ64053.1"/>
    <property type="molecule type" value="Genomic_DNA"/>
</dbReference>
<organism evidence="2 3">
    <name type="scientific">Paenibacillus cisolokensis</name>
    <dbReference type="NCBI Taxonomy" id="1658519"/>
    <lineage>
        <taxon>Bacteria</taxon>
        <taxon>Bacillati</taxon>
        <taxon>Bacillota</taxon>
        <taxon>Bacilli</taxon>
        <taxon>Bacillales</taxon>
        <taxon>Paenibacillaceae</taxon>
        <taxon>Paenibacillus</taxon>
    </lineage>
</organism>
<name>A0ABQ4N7Y4_9BACL</name>
<comment type="caution">
    <text evidence="2">The sequence shown here is derived from an EMBL/GenBank/DDBJ whole genome shotgun (WGS) entry which is preliminary data.</text>
</comment>
<gene>
    <name evidence="2" type="ORF">PACILC2_26210</name>
</gene>
<proteinExistence type="predicted"/>
<reference evidence="2 3" key="1">
    <citation type="submission" date="2021-04" db="EMBL/GenBank/DDBJ databases">
        <title>Draft genome sequence of Paenibacillus cisolokensis, LC2-13A.</title>
        <authorList>
            <person name="Uke A."/>
            <person name="Chhe C."/>
            <person name="Baramee S."/>
            <person name="Kosugi A."/>
        </authorList>
    </citation>
    <scope>NUCLEOTIDE SEQUENCE [LARGE SCALE GENOMIC DNA]</scope>
    <source>
        <strain evidence="2 3">LC2-13A</strain>
    </source>
</reference>
<dbReference type="InterPro" id="IPR050058">
    <property type="entry name" value="Ala-tRNA_ligase"/>
</dbReference>
<evidence type="ECO:0000259" key="1">
    <source>
        <dbReference type="Pfam" id="PF01411"/>
    </source>
</evidence>
<dbReference type="InterPro" id="IPR045864">
    <property type="entry name" value="aa-tRNA-synth_II/BPL/LPL"/>
</dbReference>
<feature type="domain" description="Alanyl-tRNA synthetase class IIc N-terminal" evidence="1">
    <location>
        <begin position="5"/>
        <end position="66"/>
    </location>
</feature>
<dbReference type="Gene3D" id="3.30.930.10">
    <property type="entry name" value="Bira Bifunctional Protein, Domain 2"/>
    <property type="match status" value="1"/>
</dbReference>
<protein>
    <recommendedName>
        <fullName evidence="1">Alanyl-tRNA synthetase class IIc N-terminal domain-containing protein</fullName>
    </recommendedName>
</protein>